<sequence>MQLLHVLKLQLFLVAHFCPEELVLLPSLLSIRLLVITEIVLQHCPPCCILLLQNLQQSSRGASNSSPSPGNAASSECAYRDATSGNLSRSRSGRGGRRYRTLFARESRWRIFTITR</sequence>
<evidence type="ECO:0000256" key="1">
    <source>
        <dbReference type="SAM" id="MobiDB-lite"/>
    </source>
</evidence>
<feature type="region of interest" description="Disordered" evidence="1">
    <location>
        <begin position="59"/>
        <end position="96"/>
    </location>
</feature>
<feature type="signal peptide" evidence="2">
    <location>
        <begin position="1"/>
        <end position="17"/>
    </location>
</feature>
<keyword evidence="2" id="KW-0732">Signal</keyword>
<organism evidence="3">
    <name type="scientific">Culex pipiens</name>
    <name type="common">House mosquito</name>
    <dbReference type="NCBI Taxonomy" id="7175"/>
    <lineage>
        <taxon>Eukaryota</taxon>
        <taxon>Metazoa</taxon>
        <taxon>Ecdysozoa</taxon>
        <taxon>Arthropoda</taxon>
        <taxon>Hexapoda</taxon>
        <taxon>Insecta</taxon>
        <taxon>Pterygota</taxon>
        <taxon>Neoptera</taxon>
        <taxon>Endopterygota</taxon>
        <taxon>Diptera</taxon>
        <taxon>Nematocera</taxon>
        <taxon>Culicoidea</taxon>
        <taxon>Culicidae</taxon>
        <taxon>Culicinae</taxon>
        <taxon>Culicini</taxon>
        <taxon>Culex</taxon>
        <taxon>Culex</taxon>
    </lineage>
</organism>
<protein>
    <submittedName>
        <fullName evidence="3">(northern house mosquito) hypothetical protein</fullName>
    </submittedName>
</protein>
<proteinExistence type="predicted"/>
<dbReference type="EMBL" id="HBUE01140598">
    <property type="protein sequence ID" value="CAG6500521.1"/>
    <property type="molecule type" value="Transcribed_RNA"/>
</dbReference>
<accession>A0A8D8CVQ6</accession>
<reference evidence="3" key="1">
    <citation type="submission" date="2021-05" db="EMBL/GenBank/DDBJ databases">
        <authorList>
            <person name="Alioto T."/>
            <person name="Alioto T."/>
            <person name="Gomez Garrido J."/>
        </authorList>
    </citation>
    <scope>NUCLEOTIDE SEQUENCE</scope>
</reference>
<evidence type="ECO:0000256" key="2">
    <source>
        <dbReference type="SAM" id="SignalP"/>
    </source>
</evidence>
<feature type="chain" id="PRO_5034887574" evidence="2">
    <location>
        <begin position="18"/>
        <end position="116"/>
    </location>
</feature>
<dbReference type="AlphaFoldDB" id="A0A8D8CVQ6"/>
<name>A0A8D8CVQ6_CULPI</name>
<evidence type="ECO:0000313" key="3">
    <source>
        <dbReference type="EMBL" id="CAG6500521.1"/>
    </source>
</evidence>
<feature type="compositionally biased region" description="Low complexity" evidence="1">
    <location>
        <begin position="59"/>
        <end position="75"/>
    </location>
</feature>